<dbReference type="PROSITE" id="PS51257">
    <property type="entry name" value="PROKAR_LIPOPROTEIN"/>
    <property type="match status" value="1"/>
</dbReference>
<dbReference type="OrthoDB" id="309840at2"/>
<evidence type="ECO:0000313" key="3">
    <source>
        <dbReference type="EMBL" id="TQF10393.1"/>
    </source>
</evidence>
<feature type="domain" description="BIG2" evidence="2">
    <location>
        <begin position="208"/>
        <end position="289"/>
    </location>
</feature>
<keyword evidence="4" id="KW-1185">Reference proteome</keyword>
<dbReference type="InterPro" id="IPR003343">
    <property type="entry name" value="Big_2"/>
</dbReference>
<proteinExistence type="predicted"/>
<reference evidence="3 4" key="1">
    <citation type="submission" date="2019-06" db="EMBL/GenBank/DDBJ databases">
        <authorList>
            <person name="Livingstone P."/>
            <person name="Whitworth D."/>
        </authorList>
    </citation>
    <scope>NUCLEOTIDE SEQUENCE [LARGE SCALE GENOMIC DNA]</scope>
    <source>
        <strain evidence="3 4">AM401</strain>
    </source>
</reference>
<organism evidence="3 4">
    <name type="scientific">Myxococcus llanfairpwllgwyngyllgogerychwyrndrobwllllantysiliogogogochensis</name>
    <dbReference type="NCBI Taxonomy" id="2590453"/>
    <lineage>
        <taxon>Bacteria</taxon>
        <taxon>Pseudomonadati</taxon>
        <taxon>Myxococcota</taxon>
        <taxon>Myxococcia</taxon>
        <taxon>Myxococcales</taxon>
        <taxon>Cystobacterineae</taxon>
        <taxon>Myxococcaceae</taxon>
        <taxon>Myxococcus</taxon>
    </lineage>
</organism>
<feature type="domain" description="BIG2" evidence="2">
    <location>
        <begin position="294"/>
        <end position="380"/>
    </location>
</feature>
<feature type="domain" description="BIG2" evidence="2">
    <location>
        <begin position="385"/>
        <end position="470"/>
    </location>
</feature>
<dbReference type="Pfam" id="PF02368">
    <property type="entry name" value="Big_2"/>
    <property type="match status" value="5"/>
</dbReference>
<accession>A0A540WMZ8</accession>
<keyword evidence="1" id="KW-0732">Signal</keyword>
<feature type="chain" id="PRO_5022067033" description="BIG2 domain-containing protein" evidence="1">
    <location>
        <begin position="28"/>
        <end position="473"/>
    </location>
</feature>
<dbReference type="SMART" id="SM00635">
    <property type="entry name" value="BID_2"/>
    <property type="match status" value="5"/>
</dbReference>
<evidence type="ECO:0000313" key="4">
    <source>
        <dbReference type="Proteomes" id="UP000315369"/>
    </source>
</evidence>
<dbReference type="EMBL" id="VIFM01000258">
    <property type="protein sequence ID" value="TQF10393.1"/>
    <property type="molecule type" value="Genomic_DNA"/>
</dbReference>
<dbReference type="FunFam" id="2.60.40.1080:FF:000001">
    <property type="entry name" value="Bacterial Ig-like domain, group 2"/>
    <property type="match status" value="3"/>
</dbReference>
<sequence>MYFARALVRLCSVVLLSSLVIVGGASCGDSETALPSAVLDVTPSVLSLVAGTSATVKATFTADGAATQDVTESATWASSAPGVATVAAGKVNAVAAGAATISVSSEGQTKTVAVTVTADNNPLVSLSVTPAAPTLPPGAKKQLVATGTYADSSTKDISSAVVWNSATSTVATVDPTGLLTSLAEGTSKITATLGTVTGSTEVTVIEVEVVSIAVTPGSPSIGAGATQAFTATATMTDNTTKDLTTLATWTSGTPTSASIANTGIAKGLAVGTSTITATFNGINGSTLLTVTEATLVSISLLPANATIPVGMKQNYFATGTFSDGSTEDLTETVAWSSGDPTHATISDAADSTKGEATAIAQGSAVITATYGAIMGSTTLTVSPAEVMLIRVTPIASSAVVGATRQYTATGEFTDGTLHDLTSVVAWASNNATVAPISTSGSTPGVALAVSPGRATISAKSGGAMGSAVLTVTP</sequence>
<dbReference type="SUPFAM" id="SSF49373">
    <property type="entry name" value="Invasin/intimin cell-adhesion fragments"/>
    <property type="match status" value="4"/>
</dbReference>
<comment type="caution">
    <text evidence="3">The sequence shown here is derived from an EMBL/GenBank/DDBJ whole genome shotgun (WGS) entry which is preliminary data.</text>
</comment>
<dbReference type="Proteomes" id="UP000315369">
    <property type="component" value="Unassembled WGS sequence"/>
</dbReference>
<feature type="domain" description="BIG2" evidence="2">
    <location>
        <begin position="35"/>
        <end position="115"/>
    </location>
</feature>
<protein>
    <recommendedName>
        <fullName evidence="2">BIG2 domain-containing protein</fullName>
    </recommendedName>
</protein>
<dbReference type="InterPro" id="IPR008964">
    <property type="entry name" value="Invasin/intimin_cell_adhesion"/>
</dbReference>
<gene>
    <name evidence="3" type="ORF">FJV41_39700</name>
</gene>
<name>A0A540WMZ8_9BACT</name>
<feature type="domain" description="BIG2" evidence="2">
    <location>
        <begin position="122"/>
        <end position="203"/>
    </location>
</feature>
<evidence type="ECO:0000256" key="1">
    <source>
        <dbReference type="SAM" id="SignalP"/>
    </source>
</evidence>
<feature type="signal peptide" evidence="1">
    <location>
        <begin position="1"/>
        <end position="27"/>
    </location>
</feature>
<dbReference type="Gene3D" id="2.60.40.1080">
    <property type="match status" value="5"/>
</dbReference>
<dbReference type="AlphaFoldDB" id="A0A540WMZ8"/>
<evidence type="ECO:0000259" key="2">
    <source>
        <dbReference type="SMART" id="SM00635"/>
    </source>
</evidence>